<keyword evidence="5 9" id="KW-0694">RNA-binding</keyword>
<keyword evidence="7 9" id="KW-0687">Ribonucleoprotein</keyword>
<evidence type="ECO:0000256" key="3">
    <source>
        <dbReference type="ARBA" id="ARBA00022771"/>
    </source>
</evidence>
<protein>
    <recommendedName>
        <fullName evidence="9">U1 small nuclear ribonucleoprotein C</fullName>
        <shortName evidence="9">U1 snRNP C</shortName>
        <shortName evidence="9">U1-C</shortName>
        <shortName evidence="9">U1C</shortName>
    </recommendedName>
</protein>
<dbReference type="InterPro" id="IPR013085">
    <property type="entry name" value="U1-CZ_Znf_C2H2"/>
</dbReference>
<dbReference type="SMART" id="SM00451">
    <property type="entry name" value="ZnF_U1"/>
    <property type="match status" value="1"/>
</dbReference>
<comment type="subunit">
    <text evidence="8">Component of the U1 snRNP. The U1 snRNP is composed of the U1 snRNA and the 7 core Sm proteins SNRPB, SNRPD1, SNRPD2, SNRPD3, SNRPE, SNRPF and SNRPG that assemble in a heptameric protein ring on the Sm site of the small nuclear RNA to form the core snRNP, and at least 3 U1 snRNP-specific proteins SNRNP70/U1-70K, SNRPA/U1-A and SNRPC/U1-C. SNRPC/U1-C interacts with U1 snRNA and the 5' splice-site region of the pre-mRNA. Interacts (via N-terminus) with TIA1 (via C-terminus); thereby promoting spliceosomal U1 snRNP recruitment to 5' splice sites.</text>
</comment>
<name>A0A8H7F3C0_AGABI</name>
<dbReference type="Pfam" id="PF06220">
    <property type="entry name" value="zf-U1"/>
    <property type="match status" value="1"/>
</dbReference>
<dbReference type="GO" id="GO:0030619">
    <property type="term" value="F:U1 snRNA binding"/>
    <property type="evidence" value="ECO:0007669"/>
    <property type="project" value="UniProtKB-UniRule"/>
</dbReference>
<dbReference type="SUPFAM" id="SSF57667">
    <property type="entry name" value="beta-beta-alpha zinc fingers"/>
    <property type="match status" value="1"/>
</dbReference>
<keyword evidence="4 9" id="KW-0862">Zinc</keyword>
<dbReference type="HAMAP" id="MF_03153">
    <property type="entry name" value="U1_C"/>
    <property type="match status" value="1"/>
</dbReference>
<dbReference type="InterPro" id="IPR003604">
    <property type="entry name" value="Matrin/U1-like-C_Znf_C2H2"/>
</dbReference>
<dbReference type="GO" id="GO:0003729">
    <property type="term" value="F:mRNA binding"/>
    <property type="evidence" value="ECO:0007669"/>
    <property type="project" value="UniProtKB-UniRule"/>
</dbReference>
<dbReference type="GO" id="GO:0005685">
    <property type="term" value="C:U1 snRNP"/>
    <property type="evidence" value="ECO:0007669"/>
    <property type="project" value="UniProtKB-UniRule"/>
</dbReference>
<gene>
    <name evidence="12" type="ORF">Agabi119p4_4322</name>
</gene>
<comment type="subunit">
    <text evidence="9">U1 snRNP is composed of the 7 core Sm proteins B/B', D1, D2, D3, E, F and G that assemble in a heptameric protein ring on the Sm site of the small nuclear RNA to form the core snRNP, and at least 3 U1 snRNP-specific proteins U1-70K, U1-A and U1-C. U1-C interacts with U1 snRNA and the 5' splice-site region of the pre-mRNA.</text>
</comment>
<evidence type="ECO:0000256" key="2">
    <source>
        <dbReference type="ARBA" id="ARBA00022723"/>
    </source>
</evidence>
<keyword evidence="2 9" id="KW-0479">Metal-binding</keyword>
<feature type="compositionally biased region" description="Pro residues" evidence="10">
    <location>
        <begin position="77"/>
        <end position="157"/>
    </location>
</feature>
<comment type="function">
    <text evidence="9">Component of the spliceosomal U1 snRNP, which is essential for recognition of the pre-mRNA 5' splice-site and the subsequent assembly of the spliceosome. U1-C is directly involved in initial 5' splice-site recognition for both constitutive and regulated alternative splicing. The interaction with the 5' splice-site seems to precede base-pairing between the pre-mRNA and the U1 snRNA. Stimulates commitment or early (E) complex formation by stabilizing the base pairing of the 5' end of the U1 snRNA and the 5' splice-site region.</text>
</comment>
<dbReference type="GO" id="GO:0030627">
    <property type="term" value="F:pre-mRNA 5'-splice site binding"/>
    <property type="evidence" value="ECO:0007669"/>
    <property type="project" value="InterPro"/>
</dbReference>
<dbReference type="PROSITE" id="PS50171">
    <property type="entry name" value="ZF_MATRIN"/>
    <property type="match status" value="1"/>
</dbReference>
<organism evidence="12 13">
    <name type="scientific">Agaricus bisporus var. burnettii</name>
    <dbReference type="NCBI Taxonomy" id="192524"/>
    <lineage>
        <taxon>Eukaryota</taxon>
        <taxon>Fungi</taxon>
        <taxon>Dikarya</taxon>
        <taxon>Basidiomycota</taxon>
        <taxon>Agaricomycotina</taxon>
        <taxon>Agaricomycetes</taxon>
        <taxon>Agaricomycetidae</taxon>
        <taxon>Agaricales</taxon>
        <taxon>Agaricineae</taxon>
        <taxon>Agaricaceae</taxon>
        <taxon>Agaricus</taxon>
    </lineage>
</organism>
<evidence type="ECO:0000313" key="13">
    <source>
        <dbReference type="Proteomes" id="UP000629468"/>
    </source>
</evidence>
<dbReference type="GO" id="GO:0000395">
    <property type="term" value="P:mRNA 5'-splice site recognition"/>
    <property type="evidence" value="ECO:0007669"/>
    <property type="project" value="UniProtKB-UniRule"/>
</dbReference>
<comment type="subcellular location">
    <subcellularLocation>
        <location evidence="1 9">Nucleus</location>
    </subcellularLocation>
</comment>
<reference evidence="12 13" key="1">
    <citation type="journal article" name="Sci. Rep.">
        <title>Telomere-to-telomere assembled and centromere annotated genomes of the two main subspecies of the button mushroom Agaricus bisporus reveal especially polymorphic chromosome ends.</title>
        <authorList>
            <person name="Sonnenberg A.S.M."/>
            <person name="Sedaghat-Telgerd N."/>
            <person name="Lavrijssen B."/>
            <person name="Ohm R.A."/>
            <person name="Hendrickx P.M."/>
            <person name="Scholtmeijer K."/>
            <person name="Baars J.J.P."/>
            <person name="van Peer A."/>
        </authorList>
    </citation>
    <scope>NUCLEOTIDE SEQUENCE [LARGE SCALE GENOMIC DNA]</scope>
    <source>
        <strain evidence="12 13">H119_p4</strain>
    </source>
</reference>
<dbReference type="EMBL" id="JABXXO010000006">
    <property type="protein sequence ID" value="KAF7775929.1"/>
    <property type="molecule type" value="Genomic_DNA"/>
</dbReference>
<evidence type="ECO:0000256" key="4">
    <source>
        <dbReference type="ARBA" id="ARBA00022833"/>
    </source>
</evidence>
<dbReference type="AlphaFoldDB" id="A0A8H7F3C0"/>
<feature type="region of interest" description="Disordered" evidence="10">
    <location>
        <begin position="60"/>
        <end position="159"/>
    </location>
</feature>
<dbReference type="GO" id="GO:0000243">
    <property type="term" value="C:commitment complex"/>
    <property type="evidence" value="ECO:0007669"/>
    <property type="project" value="UniProtKB-UniRule"/>
</dbReference>
<dbReference type="PANTHER" id="PTHR31148">
    <property type="entry name" value="U1 SMALL NUCLEAR RIBONUCLEOPROTEIN C"/>
    <property type="match status" value="1"/>
</dbReference>
<dbReference type="FunFam" id="3.30.160.60:FF:000059">
    <property type="entry name" value="U1 small nuclear ribonucleoprotein C"/>
    <property type="match status" value="1"/>
</dbReference>
<dbReference type="PANTHER" id="PTHR31148:SF1">
    <property type="entry name" value="U1 SMALL NUCLEAR RIBONUCLEOPROTEIN C"/>
    <property type="match status" value="1"/>
</dbReference>
<feature type="domain" description="Matrin-type" evidence="11">
    <location>
        <begin position="4"/>
        <end position="36"/>
    </location>
</feature>
<evidence type="ECO:0000256" key="9">
    <source>
        <dbReference type="HAMAP-Rule" id="MF_03153"/>
    </source>
</evidence>
<evidence type="ECO:0000256" key="1">
    <source>
        <dbReference type="ARBA" id="ARBA00004123"/>
    </source>
</evidence>
<evidence type="ECO:0000313" key="12">
    <source>
        <dbReference type="EMBL" id="KAF7775929.1"/>
    </source>
</evidence>
<sequence length="210" mass="22255">MPKHYCDYCDVFLTHDSASVRKAHNNGRNHLANVRDYYASLGHDKAQSIIDQITAAYESSGGPPPGGFGFGPQHLGAPPPNFAPPPGFGGPPPPGFTGGRPPFPPGPGFPPMMPPGAPPFPPNGMPPPGAFPPGAPPFPPGGGPPGPNGQPPFPPARPAKWRIFGFSTRWNDTSRQAEDDEWWKVSRAWRVISLSSSRALELISSDACHS</sequence>
<dbReference type="GO" id="GO:0008270">
    <property type="term" value="F:zinc ion binding"/>
    <property type="evidence" value="ECO:0007669"/>
    <property type="project" value="UniProtKB-UniRule"/>
</dbReference>
<comment type="caution">
    <text evidence="12">The sequence shown here is derived from an EMBL/GenBank/DDBJ whole genome shotgun (WGS) entry which is preliminary data.</text>
</comment>
<evidence type="ECO:0000256" key="7">
    <source>
        <dbReference type="ARBA" id="ARBA00023274"/>
    </source>
</evidence>
<evidence type="ECO:0000256" key="6">
    <source>
        <dbReference type="ARBA" id="ARBA00023242"/>
    </source>
</evidence>
<accession>A0A8H7F3C0</accession>
<evidence type="ECO:0000256" key="5">
    <source>
        <dbReference type="ARBA" id="ARBA00022884"/>
    </source>
</evidence>
<keyword evidence="3 9" id="KW-0863">Zinc-finger</keyword>
<proteinExistence type="inferred from homology"/>
<evidence type="ECO:0000256" key="8">
    <source>
        <dbReference type="ARBA" id="ARBA00046357"/>
    </source>
</evidence>
<dbReference type="GO" id="GO:0071004">
    <property type="term" value="C:U2-type prespliceosome"/>
    <property type="evidence" value="ECO:0007669"/>
    <property type="project" value="UniProtKB-UniRule"/>
</dbReference>
<keyword evidence="6 9" id="KW-0539">Nucleus</keyword>
<comment type="similarity">
    <text evidence="9">Belongs to the U1 small nuclear ribonucleoprotein C family.</text>
</comment>
<dbReference type="Gene3D" id="3.30.160.60">
    <property type="entry name" value="Classic Zinc Finger"/>
    <property type="match status" value="1"/>
</dbReference>
<dbReference type="Proteomes" id="UP000629468">
    <property type="component" value="Unassembled WGS sequence"/>
</dbReference>
<evidence type="ECO:0000256" key="10">
    <source>
        <dbReference type="SAM" id="MobiDB-lite"/>
    </source>
</evidence>
<dbReference type="InterPro" id="IPR017340">
    <property type="entry name" value="U1_snRNP-C"/>
</dbReference>
<dbReference type="InterPro" id="IPR036236">
    <property type="entry name" value="Znf_C2H2_sf"/>
</dbReference>
<dbReference type="GO" id="GO:0000387">
    <property type="term" value="P:spliceosomal snRNP assembly"/>
    <property type="evidence" value="ECO:0007669"/>
    <property type="project" value="UniProtKB-UniRule"/>
</dbReference>
<dbReference type="InterPro" id="IPR000690">
    <property type="entry name" value="Matrin/U1-C_Znf_C2H2"/>
</dbReference>
<evidence type="ECO:0000259" key="11">
    <source>
        <dbReference type="PROSITE" id="PS50171"/>
    </source>
</evidence>